<gene>
    <name evidence="2" type="ORF">M0R45_027907</name>
</gene>
<dbReference type="EMBL" id="JBEDUW010000006">
    <property type="protein sequence ID" value="KAK9919303.1"/>
    <property type="molecule type" value="Genomic_DNA"/>
</dbReference>
<dbReference type="Gene3D" id="2.60.40.2310">
    <property type="match status" value="1"/>
</dbReference>
<sequence length="85" mass="9558">MPSCTSPTYSSHSVKVLVTAPKGSTVTVSPEILNFEYIYEKQSYTVTIKYKGKKKNRKVSFGELVWVEENGKYKVRSPIVVSPIV</sequence>
<feature type="domain" description="Subtilisin-like protease fibronectin type-III" evidence="1">
    <location>
        <begin position="14"/>
        <end position="81"/>
    </location>
</feature>
<dbReference type="InterPro" id="IPR041469">
    <property type="entry name" value="Subtilisin-like_FN3"/>
</dbReference>
<evidence type="ECO:0000313" key="2">
    <source>
        <dbReference type="EMBL" id="KAK9919303.1"/>
    </source>
</evidence>
<accession>A0AAW1W665</accession>
<proteinExistence type="predicted"/>
<dbReference type="Pfam" id="PF17766">
    <property type="entry name" value="fn3_6"/>
    <property type="match status" value="1"/>
</dbReference>
<dbReference type="AlphaFoldDB" id="A0AAW1W665"/>
<protein>
    <recommendedName>
        <fullName evidence="1">Subtilisin-like protease fibronectin type-III domain-containing protein</fullName>
    </recommendedName>
</protein>
<comment type="caution">
    <text evidence="2">The sequence shown here is derived from an EMBL/GenBank/DDBJ whole genome shotgun (WGS) entry which is preliminary data.</text>
</comment>
<organism evidence="2 3">
    <name type="scientific">Rubus argutus</name>
    <name type="common">Southern blackberry</name>
    <dbReference type="NCBI Taxonomy" id="59490"/>
    <lineage>
        <taxon>Eukaryota</taxon>
        <taxon>Viridiplantae</taxon>
        <taxon>Streptophyta</taxon>
        <taxon>Embryophyta</taxon>
        <taxon>Tracheophyta</taxon>
        <taxon>Spermatophyta</taxon>
        <taxon>Magnoliopsida</taxon>
        <taxon>eudicotyledons</taxon>
        <taxon>Gunneridae</taxon>
        <taxon>Pentapetalae</taxon>
        <taxon>rosids</taxon>
        <taxon>fabids</taxon>
        <taxon>Rosales</taxon>
        <taxon>Rosaceae</taxon>
        <taxon>Rosoideae</taxon>
        <taxon>Rosoideae incertae sedis</taxon>
        <taxon>Rubus</taxon>
    </lineage>
</organism>
<evidence type="ECO:0000259" key="1">
    <source>
        <dbReference type="Pfam" id="PF17766"/>
    </source>
</evidence>
<keyword evidence="3" id="KW-1185">Reference proteome</keyword>
<name>A0AAW1W665_RUBAR</name>
<dbReference type="Proteomes" id="UP001457282">
    <property type="component" value="Unassembled WGS sequence"/>
</dbReference>
<evidence type="ECO:0000313" key="3">
    <source>
        <dbReference type="Proteomes" id="UP001457282"/>
    </source>
</evidence>
<reference evidence="2 3" key="1">
    <citation type="journal article" date="2023" name="G3 (Bethesda)">
        <title>A chromosome-length genome assembly and annotation of blackberry (Rubus argutus, cv. 'Hillquist').</title>
        <authorList>
            <person name="Bruna T."/>
            <person name="Aryal R."/>
            <person name="Dudchenko O."/>
            <person name="Sargent D.J."/>
            <person name="Mead D."/>
            <person name="Buti M."/>
            <person name="Cavallini A."/>
            <person name="Hytonen T."/>
            <person name="Andres J."/>
            <person name="Pham M."/>
            <person name="Weisz D."/>
            <person name="Mascagni F."/>
            <person name="Usai G."/>
            <person name="Natali L."/>
            <person name="Bassil N."/>
            <person name="Fernandez G.E."/>
            <person name="Lomsadze A."/>
            <person name="Armour M."/>
            <person name="Olukolu B."/>
            <person name="Poorten T."/>
            <person name="Britton C."/>
            <person name="Davik J."/>
            <person name="Ashrafi H."/>
            <person name="Aiden E.L."/>
            <person name="Borodovsky M."/>
            <person name="Worthington M."/>
        </authorList>
    </citation>
    <scope>NUCLEOTIDE SEQUENCE [LARGE SCALE GENOMIC DNA]</scope>
    <source>
        <strain evidence="2">PI 553951</strain>
    </source>
</reference>